<dbReference type="FunFam" id="3.40.50.300:FF:000140">
    <property type="entry name" value="Lipid A export ATP-binding/permease protein MsbA"/>
    <property type="match status" value="1"/>
</dbReference>
<evidence type="ECO:0000256" key="1">
    <source>
        <dbReference type="ARBA" id="ARBA00004651"/>
    </source>
</evidence>
<feature type="transmembrane region" description="Helical" evidence="11">
    <location>
        <begin position="274"/>
        <end position="294"/>
    </location>
</feature>
<evidence type="ECO:0000256" key="10">
    <source>
        <dbReference type="ARBA" id="ARBA00023136"/>
    </source>
</evidence>
<keyword evidence="9" id="KW-0445">Lipid transport</keyword>
<dbReference type="EMBL" id="CACSII010000002">
    <property type="protein sequence ID" value="CAA0091725.1"/>
    <property type="molecule type" value="Genomic_DNA"/>
</dbReference>
<accession>A0A5S9NUD3</accession>
<dbReference type="GO" id="GO:0005524">
    <property type="term" value="F:ATP binding"/>
    <property type="evidence" value="ECO:0007669"/>
    <property type="project" value="UniProtKB-KW"/>
</dbReference>
<reference evidence="14 15" key="1">
    <citation type="submission" date="2019-11" db="EMBL/GenBank/DDBJ databases">
        <authorList>
            <person name="Holert J."/>
        </authorList>
    </citation>
    <scope>NUCLEOTIDE SEQUENCE [LARGE SCALE GENOMIC DNA]</scope>
    <source>
        <strain evidence="14">BC5_2</strain>
    </source>
</reference>
<evidence type="ECO:0000256" key="9">
    <source>
        <dbReference type="ARBA" id="ARBA00023055"/>
    </source>
</evidence>
<dbReference type="NCBIfam" id="TIGR02203">
    <property type="entry name" value="MsbA_lipidA"/>
    <property type="match status" value="1"/>
</dbReference>
<evidence type="ECO:0000256" key="11">
    <source>
        <dbReference type="SAM" id="Phobius"/>
    </source>
</evidence>
<dbReference type="GO" id="GO:0140359">
    <property type="term" value="F:ABC-type transporter activity"/>
    <property type="evidence" value="ECO:0007669"/>
    <property type="project" value="InterPro"/>
</dbReference>
<gene>
    <name evidence="14" type="primary">msbA</name>
    <name evidence="14" type="ORF">DPBNPPHM_03063</name>
</gene>
<keyword evidence="14" id="KW-0378">Hydrolase</keyword>
<feature type="domain" description="ABC transporter" evidence="12">
    <location>
        <begin position="367"/>
        <end position="603"/>
    </location>
</feature>
<dbReference type="GO" id="GO:0016887">
    <property type="term" value="F:ATP hydrolysis activity"/>
    <property type="evidence" value="ECO:0007669"/>
    <property type="project" value="InterPro"/>
</dbReference>
<evidence type="ECO:0000256" key="3">
    <source>
        <dbReference type="ARBA" id="ARBA00022475"/>
    </source>
</evidence>
<dbReference type="PROSITE" id="PS50929">
    <property type="entry name" value="ABC_TM1F"/>
    <property type="match status" value="1"/>
</dbReference>
<dbReference type="InterPro" id="IPR011527">
    <property type="entry name" value="ABC1_TM_dom"/>
</dbReference>
<keyword evidence="8 11" id="KW-1133">Transmembrane helix</keyword>
<name>A0A5S9NUD3_9GAMM</name>
<dbReference type="Pfam" id="PF00664">
    <property type="entry name" value="ABC_membrane"/>
    <property type="match status" value="1"/>
</dbReference>
<evidence type="ECO:0000313" key="14">
    <source>
        <dbReference type="EMBL" id="CAA0091725.1"/>
    </source>
</evidence>
<dbReference type="PROSITE" id="PS00211">
    <property type="entry name" value="ABC_TRANSPORTER_1"/>
    <property type="match status" value="1"/>
</dbReference>
<keyword evidence="7" id="KW-1278">Translocase</keyword>
<dbReference type="SMART" id="SM00382">
    <property type="entry name" value="AAA"/>
    <property type="match status" value="1"/>
</dbReference>
<feature type="domain" description="ABC transmembrane type-1" evidence="13">
    <location>
        <begin position="31"/>
        <end position="335"/>
    </location>
</feature>
<keyword evidence="6 14" id="KW-0067">ATP-binding</keyword>
<sequence>MTDKSPKPASSDWQMYKRLITHILPLKWAFAASLFGFVFYAGMDVMAVDIMQYLIDSLGGTVNYEKKTGIITNLLKNYLDLGDKEGVARTVFPIMVIIIAVFRAFGAFVGNFFMKYVGNKVVFELRTLLFEQMVKLPMSYITSHTSGQLVSRITYNVNQVTGAVTNAVTVIFRDGLTVIFLFGYLIYINYKLTATFIIVAPLIAVVVSVVSKRFRRIATRLQRSMGDVNHVINEAVGSTQDMRVYGAQRTEIQRFNNVSGYQLKQSLKMAVTDAAFSPVVQVLLTLAISMLVWMGLNSDIILSMSPGLFVAYLVAAGVLGKPLRQLTSVIGVIQKALAAAQDIFAQLDEEPEEETGTNVMPRVRGDIRFDQVRFQYPGTDTDALKDISFEVKAGQMLALVGGSGGGKSTLAGLLPRFYNPSEGRILLDEIGTDSVTLHSLREQIALVSQNVVLFNDSILGNIAYGELAEKSREEIEQAARLANAHEFIEKLPKGYDTRIGDNGVLLSGGQRQRIAIARAILKDAPILILDEATSALDNESERLIQQALDDVMTDRTTIVIAHRLTTIEKADKILVIDGGQIVESGDHKSLLAEHGRYAALHASSDGAV</sequence>
<evidence type="ECO:0000256" key="8">
    <source>
        <dbReference type="ARBA" id="ARBA00022989"/>
    </source>
</evidence>
<feature type="transmembrane region" description="Helical" evidence="11">
    <location>
        <begin position="300"/>
        <end position="319"/>
    </location>
</feature>
<feature type="transmembrane region" description="Helical" evidence="11">
    <location>
        <begin position="20"/>
        <end position="43"/>
    </location>
</feature>
<evidence type="ECO:0000256" key="5">
    <source>
        <dbReference type="ARBA" id="ARBA00022741"/>
    </source>
</evidence>
<evidence type="ECO:0000259" key="12">
    <source>
        <dbReference type="PROSITE" id="PS50893"/>
    </source>
</evidence>
<keyword evidence="10 11" id="KW-0472">Membrane</keyword>
<evidence type="ECO:0000256" key="2">
    <source>
        <dbReference type="ARBA" id="ARBA00022448"/>
    </source>
</evidence>
<keyword evidence="3" id="KW-1003">Cell membrane</keyword>
<keyword evidence="2" id="KW-0813">Transport</keyword>
<dbReference type="InterPro" id="IPR017871">
    <property type="entry name" value="ABC_transporter-like_CS"/>
</dbReference>
<comment type="subcellular location">
    <subcellularLocation>
        <location evidence="1">Cell membrane</location>
        <topology evidence="1">Multi-pass membrane protein</topology>
    </subcellularLocation>
</comment>
<dbReference type="InterPro" id="IPR039421">
    <property type="entry name" value="Type_1_exporter"/>
</dbReference>
<feature type="transmembrane region" description="Helical" evidence="11">
    <location>
        <begin position="91"/>
        <end position="113"/>
    </location>
</feature>
<dbReference type="Gene3D" id="3.40.50.300">
    <property type="entry name" value="P-loop containing nucleotide triphosphate hydrolases"/>
    <property type="match status" value="1"/>
</dbReference>
<dbReference type="InterPro" id="IPR003439">
    <property type="entry name" value="ABC_transporter-like_ATP-bd"/>
</dbReference>
<dbReference type="GO" id="GO:0005886">
    <property type="term" value="C:plasma membrane"/>
    <property type="evidence" value="ECO:0007669"/>
    <property type="project" value="UniProtKB-SubCell"/>
</dbReference>
<dbReference type="Pfam" id="PF00005">
    <property type="entry name" value="ABC_tran"/>
    <property type="match status" value="1"/>
</dbReference>
<evidence type="ECO:0000313" key="15">
    <source>
        <dbReference type="Proteomes" id="UP000434580"/>
    </source>
</evidence>
<dbReference type="InterPro" id="IPR011917">
    <property type="entry name" value="ABC_transpr_lipidA"/>
</dbReference>
<feature type="transmembrane region" description="Helical" evidence="11">
    <location>
        <begin position="163"/>
        <end position="186"/>
    </location>
</feature>
<evidence type="ECO:0000256" key="6">
    <source>
        <dbReference type="ARBA" id="ARBA00022840"/>
    </source>
</evidence>
<keyword evidence="4 11" id="KW-0812">Transmembrane</keyword>
<evidence type="ECO:0000259" key="13">
    <source>
        <dbReference type="PROSITE" id="PS50929"/>
    </source>
</evidence>
<dbReference type="SUPFAM" id="SSF90123">
    <property type="entry name" value="ABC transporter transmembrane region"/>
    <property type="match status" value="1"/>
</dbReference>
<dbReference type="PANTHER" id="PTHR24221:SF654">
    <property type="entry name" value="ATP-BINDING CASSETTE SUB-FAMILY B MEMBER 6"/>
    <property type="match status" value="1"/>
</dbReference>
<dbReference type="CDD" id="cd18552">
    <property type="entry name" value="ABC_6TM_MsbA_like"/>
    <property type="match status" value="1"/>
</dbReference>
<protein>
    <submittedName>
        <fullName evidence="14">Lipid A export ATP-binding/permease protein MsbA</fullName>
        <ecNumber evidence="14">3.6.3.-</ecNumber>
    </submittedName>
</protein>
<dbReference type="Proteomes" id="UP000434580">
    <property type="component" value="Unassembled WGS sequence"/>
</dbReference>
<dbReference type="InterPro" id="IPR036640">
    <property type="entry name" value="ABC1_TM_sf"/>
</dbReference>
<dbReference type="SUPFAM" id="SSF52540">
    <property type="entry name" value="P-loop containing nucleoside triphosphate hydrolases"/>
    <property type="match status" value="1"/>
</dbReference>
<dbReference type="EC" id="3.6.3.-" evidence="14"/>
<dbReference type="Gene3D" id="1.20.1560.10">
    <property type="entry name" value="ABC transporter type 1, transmembrane domain"/>
    <property type="match status" value="1"/>
</dbReference>
<organism evidence="14 15">
    <name type="scientific">BD1-7 clade bacterium</name>
    <dbReference type="NCBI Taxonomy" id="2029982"/>
    <lineage>
        <taxon>Bacteria</taxon>
        <taxon>Pseudomonadati</taxon>
        <taxon>Pseudomonadota</taxon>
        <taxon>Gammaproteobacteria</taxon>
        <taxon>Cellvibrionales</taxon>
        <taxon>Spongiibacteraceae</taxon>
        <taxon>BD1-7 clade</taxon>
    </lineage>
</organism>
<dbReference type="InterPro" id="IPR027417">
    <property type="entry name" value="P-loop_NTPase"/>
</dbReference>
<dbReference type="InterPro" id="IPR003593">
    <property type="entry name" value="AAA+_ATPase"/>
</dbReference>
<dbReference type="PROSITE" id="PS50893">
    <property type="entry name" value="ABC_TRANSPORTER_2"/>
    <property type="match status" value="1"/>
</dbReference>
<keyword evidence="5" id="KW-0547">Nucleotide-binding</keyword>
<dbReference type="PANTHER" id="PTHR24221">
    <property type="entry name" value="ATP-BINDING CASSETTE SUB-FAMILY B"/>
    <property type="match status" value="1"/>
</dbReference>
<evidence type="ECO:0000256" key="4">
    <source>
        <dbReference type="ARBA" id="ARBA00022692"/>
    </source>
</evidence>
<feature type="transmembrane region" description="Helical" evidence="11">
    <location>
        <begin position="192"/>
        <end position="210"/>
    </location>
</feature>
<evidence type="ECO:0000256" key="7">
    <source>
        <dbReference type="ARBA" id="ARBA00022967"/>
    </source>
</evidence>
<dbReference type="GO" id="GO:0034040">
    <property type="term" value="F:ATPase-coupled lipid transmembrane transporter activity"/>
    <property type="evidence" value="ECO:0007669"/>
    <property type="project" value="InterPro"/>
</dbReference>
<proteinExistence type="predicted"/>
<dbReference type="AlphaFoldDB" id="A0A5S9NUD3"/>